<dbReference type="EMBL" id="JACYNR010000021">
    <property type="protein sequence ID" value="MBD8128759.1"/>
    <property type="molecule type" value="Genomic_DNA"/>
</dbReference>
<protein>
    <submittedName>
        <fullName evidence="1">Conserved phage C-terminal domain-containing protein</fullName>
    </submittedName>
</protein>
<proteinExistence type="predicted"/>
<gene>
    <name evidence="1" type="ORF">IFT41_21905</name>
</gene>
<reference evidence="1 2" key="1">
    <citation type="journal article" date="2020" name="FEMS Microbiol. Ecol.">
        <title>Temporal dynamics of bacterial communities during seed development and maturation.</title>
        <authorList>
            <person name="Chesneau G."/>
            <person name="Torres-Cortes G."/>
            <person name="Briand M."/>
            <person name="Darrasse A."/>
            <person name="Preveaux A."/>
            <person name="Marais C."/>
            <person name="Jacques M.A."/>
            <person name="Shade A."/>
            <person name="Barret M."/>
        </authorList>
    </citation>
    <scope>NUCLEOTIDE SEQUENCE [LARGE SCALE GENOMIC DNA]</scope>
    <source>
        <strain evidence="1 2">CFBP13709</strain>
    </source>
</reference>
<evidence type="ECO:0000313" key="1">
    <source>
        <dbReference type="EMBL" id="MBD8128759.1"/>
    </source>
</evidence>
<keyword evidence="2" id="KW-1185">Reference proteome</keyword>
<sequence>MSVKLSAFVWDGCASSGMKITMVAIMARLADFSSDEGVCWPSIATIARQIGAGPSTVRTSIRKLESEGWLTSTSRRKGNRNNSNMYQLNVKKLRESAAAHLSESEASESDTSKYDTSKSDAPIFEASNFHPSESSKNNSFDPPESGDDPSVNSKHDPSDKKPFCQVAPQPDDEWSIINRSRQVLRHLNKVTGAKHTEAQSSMGHIKSRLKDAFTVEELCLVVDYKHAHWEGTEEYQYMRPKTLFIPGNLPGYLQSAAKWDKAGRPPRSEWNALKRNMQRDITVIPQPDSSVPHGFRG</sequence>
<name>A0ACC5PUN6_ENTAG</name>
<accession>A0ACC5PUN6</accession>
<comment type="caution">
    <text evidence="1">The sequence shown here is derived from an EMBL/GenBank/DDBJ whole genome shotgun (WGS) entry which is preliminary data.</text>
</comment>
<organism evidence="1 2">
    <name type="scientific">Enterobacter agglomerans</name>
    <name type="common">Erwinia herbicola</name>
    <name type="synonym">Pantoea agglomerans</name>
    <dbReference type="NCBI Taxonomy" id="549"/>
    <lineage>
        <taxon>Bacteria</taxon>
        <taxon>Pseudomonadati</taxon>
        <taxon>Pseudomonadota</taxon>
        <taxon>Gammaproteobacteria</taxon>
        <taxon>Enterobacterales</taxon>
        <taxon>Erwiniaceae</taxon>
        <taxon>Pantoea</taxon>
        <taxon>Pantoea agglomerans group</taxon>
    </lineage>
</organism>
<dbReference type="Proteomes" id="UP000610459">
    <property type="component" value="Unassembled WGS sequence"/>
</dbReference>
<evidence type="ECO:0000313" key="2">
    <source>
        <dbReference type="Proteomes" id="UP000610459"/>
    </source>
</evidence>